<dbReference type="GO" id="GO:0003676">
    <property type="term" value="F:nucleic acid binding"/>
    <property type="evidence" value="ECO:0007669"/>
    <property type="project" value="InterPro"/>
</dbReference>
<keyword evidence="2" id="KW-0378">Hydrolase</keyword>
<evidence type="ECO:0000313" key="3">
    <source>
        <dbReference type="Proteomes" id="UP000032360"/>
    </source>
</evidence>
<dbReference type="SMART" id="SM00341">
    <property type="entry name" value="HRDC"/>
    <property type="match status" value="1"/>
</dbReference>
<dbReference type="GO" id="GO:0006281">
    <property type="term" value="P:DNA repair"/>
    <property type="evidence" value="ECO:0007669"/>
    <property type="project" value="InterPro"/>
</dbReference>
<accession>A0A0D8HG98</accession>
<gene>
    <name evidence="2" type="primary">recD22</name>
    <name evidence="2" type="ORF">AXFE_22850</name>
</gene>
<dbReference type="Gene3D" id="1.10.150.80">
    <property type="entry name" value="HRDC domain"/>
    <property type="match status" value="1"/>
</dbReference>
<dbReference type="SUPFAM" id="SSF47819">
    <property type="entry name" value="HRDC-like"/>
    <property type="match status" value="1"/>
</dbReference>
<dbReference type="InterPro" id="IPR010997">
    <property type="entry name" value="HRDC-like_sf"/>
</dbReference>
<dbReference type="PANTHER" id="PTHR47642:SF7">
    <property type="entry name" value="ATP-DEPENDENT DNA HELICASE PIF1"/>
    <property type="match status" value="1"/>
</dbReference>
<sequence length="519" mass="58166">MRQSQALQIMMNSASVFLTGAPGAGKSYVLSNFVRYSRAWNIQVAVTASTGIAATQIAGVTIHSWSGIGISDSLNDQELAKIAARDRISRRFLEVQTLIIDEISMLPGRFLDSLDDLARKIRGIDAPFGGIQMILVGDMFQLPPISKGLSDFDFAFNSRSWRDLDPDPCYLTEQHRQEGDGLQEVLEAMRLGSLGPKHLEILESRTAIAPENRNEITRLYSHNIDVDTINQRHLDEIPMPTKRFTIVSRGESTSIETLRKGMLAPSDLDLKVGAEVMFVANDPNRQYANGTLGKVIDLDLEWPRVALARNGRVIEVEAHTWQREEDQKVTAEISQVPLRLAWAITIHKSQGMSLDAAEVDLKRSFTPGMGYVALSRVRRLDGLFIAGLNSMALRLNERIFELDRVLRARSEALAANTVDFDESIQTPQTHTLEIKDINTNILDHLKIWRRERSRSEGVPQYIIAHDVTLEEISRMLPKTDQELLGVKGIGPTKATKYGSDILEIVKKFAEPTWSQGELW</sequence>
<dbReference type="EC" id="3.6.4.12" evidence="2"/>
<dbReference type="Pfam" id="PF00570">
    <property type="entry name" value="HRDC"/>
    <property type="match status" value="1"/>
</dbReference>
<evidence type="ECO:0000313" key="2">
    <source>
        <dbReference type="EMBL" id="KJF16864.1"/>
    </source>
</evidence>
<dbReference type="Gene3D" id="2.30.30.940">
    <property type="match status" value="1"/>
</dbReference>
<dbReference type="Pfam" id="PF05970">
    <property type="entry name" value="PIF1"/>
    <property type="match status" value="1"/>
</dbReference>
<proteinExistence type="predicted"/>
<dbReference type="PROSITE" id="PS50967">
    <property type="entry name" value="HRDC"/>
    <property type="match status" value="1"/>
</dbReference>
<dbReference type="Gene3D" id="3.40.50.300">
    <property type="entry name" value="P-loop containing nucleotide triphosphate hydrolases"/>
    <property type="match status" value="2"/>
</dbReference>
<dbReference type="AlphaFoldDB" id="A0A0D8HG98"/>
<dbReference type="GO" id="GO:0000166">
    <property type="term" value="F:nucleotide binding"/>
    <property type="evidence" value="ECO:0007669"/>
    <property type="project" value="InterPro"/>
</dbReference>
<dbReference type="STRING" id="1280514.AXFE_22850"/>
<name>A0A0D8HG98_9ACTN</name>
<dbReference type="CDD" id="cd18809">
    <property type="entry name" value="SF1_C_RecD"/>
    <property type="match status" value="1"/>
</dbReference>
<dbReference type="OrthoDB" id="9763659at2"/>
<comment type="caution">
    <text evidence="2">The sequence shown here is derived from an EMBL/GenBank/DDBJ whole genome shotgun (WGS) entry which is preliminary data.</text>
</comment>
<dbReference type="InterPro" id="IPR002121">
    <property type="entry name" value="HRDC_dom"/>
</dbReference>
<dbReference type="CDD" id="cd18037">
    <property type="entry name" value="DEXSc_Pif1_like"/>
    <property type="match status" value="1"/>
</dbReference>
<dbReference type="InterPro" id="IPR051055">
    <property type="entry name" value="PIF1_helicase"/>
</dbReference>
<dbReference type="EMBL" id="JXYS01000072">
    <property type="protein sequence ID" value="KJF16864.1"/>
    <property type="molecule type" value="Genomic_DNA"/>
</dbReference>
<dbReference type="RefSeq" id="WP_052605901.1">
    <property type="nucleotide sequence ID" value="NZ_JXYS01000072.1"/>
</dbReference>
<keyword evidence="2" id="KW-0547">Nucleotide-binding</keyword>
<dbReference type="Proteomes" id="UP000032360">
    <property type="component" value="Unassembled WGS sequence"/>
</dbReference>
<keyword evidence="2" id="KW-0347">Helicase</keyword>
<dbReference type="PANTHER" id="PTHR47642">
    <property type="entry name" value="ATP-DEPENDENT DNA HELICASE"/>
    <property type="match status" value="1"/>
</dbReference>
<protein>
    <submittedName>
        <fullName evidence="2">ATP-dependent RecD-like DNA helicase</fullName>
        <ecNumber evidence="2">3.6.4.12</ecNumber>
    </submittedName>
</protein>
<dbReference type="SUPFAM" id="SSF52540">
    <property type="entry name" value="P-loop containing nucleoside triphosphate hydrolases"/>
    <property type="match status" value="2"/>
</dbReference>
<evidence type="ECO:0000259" key="1">
    <source>
        <dbReference type="PROSITE" id="PS50967"/>
    </source>
</evidence>
<dbReference type="InterPro" id="IPR027417">
    <property type="entry name" value="P-loop_NTPase"/>
</dbReference>
<reference evidence="2 3" key="1">
    <citation type="submission" date="2015-01" db="EMBL/GenBank/DDBJ databases">
        <title>Draft genome of the acidophilic iron oxidizer Acidithrix ferrooxidans strain Py-F3.</title>
        <authorList>
            <person name="Poehlein A."/>
            <person name="Eisen S."/>
            <person name="Schloemann M."/>
            <person name="Johnson B.D."/>
            <person name="Daniel R."/>
            <person name="Muehling M."/>
        </authorList>
    </citation>
    <scope>NUCLEOTIDE SEQUENCE [LARGE SCALE GENOMIC DNA]</scope>
    <source>
        <strain evidence="2 3">Py-F3</strain>
    </source>
</reference>
<keyword evidence="3" id="KW-1185">Reference proteome</keyword>
<dbReference type="InterPro" id="IPR010285">
    <property type="entry name" value="DNA_helicase_pif1-like_DEAD"/>
</dbReference>
<dbReference type="InterPro" id="IPR044876">
    <property type="entry name" value="HRDC_dom_sf"/>
</dbReference>
<feature type="domain" description="HRDC" evidence="1">
    <location>
        <begin position="435"/>
        <end position="515"/>
    </location>
</feature>
<dbReference type="GO" id="GO:0016787">
    <property type="term" value="F:hydrolase activity"/>
    <property type="evidence" value="ECO:0007669"/>
    <property type="project" value="UniProtKB-KW"/>
</dbReference>
<dbReference type="PATRIC" id="fig|1280514.3.peg.3001"/>
<dbReference type="GO" id="GO:0003678">
    <property type="term" value="F:DNA helicase activity"/>
    <property type="evidence" value="ECO:0007669"/>
    <property type="project" value="UniProtKB-EC"/>
</dbReference>
<organism evidence="2 3">
    <name type="scientific">Acidithrix ferrooxidans</name>
    <dbReference type="NCBI Taxonomy" id="1280514"/>
    <lineage>
        <taxon>Bacteria</taxon>
        <taxon>Bacillati</taxon>
        <taxon>Actinomycetota</taxon>
        <taxon>Acidimicrobiia</taxon>
        <taxon>Acidimicrobiales</taxon>
        <taxon>Acidimicrobiaceae</taxon>
        <taxon>Acidithrix</taxon>
    </lineage>
</organism>
<keyword evidence="2" id="KW-0067">ATP-binding</keyword>
<dbReference type="GO" id="GO:0000723">
    <property type="term" value="P:telomere maintenance"/>
    <property type="evidence" value="ECO:0007669"/>
    <property type="project" value="InterPro"/>
</dbReference>